<dbReference type="GO" id="GO:0005829">
    <property type="term" value="C:cytosol"/>
    <property type="evidence" value="ECO:0007669"/>
    <property type="project" value="TreeGrafter"/>
</dbReference>
<evidence type="ECO:0000313" key="7">
    <source>
        <dbReference type="EMBL" id="PEN16823.1"/>
    </source>
</evidence>
<protein>
    <recommendedName>
        <fullName evidence="5">Putative pre-16S rRNA nuclease</fullName>
        <ecNumber evidence="5">3.1.-.-</ecNumber>
    </recommendedName>
</protein>
<name>A0A2A8D7P7_9MICC</name>
<evidence type="ECO:0000256" key="1">
    <source>
        <dbReference type="ARBA" id="ARBA00022490"/>
    </source>
</evidence>
<keyword evidence="1 5" id="KW-0963">Cytoplasm</keyword>
<dbReference type="AlphaFoldDB" id="A0A2A8D7P7"/>
<proteinExistence type="inferred from homology"/>
<gene>
    <name evidence="7" type="ORF">CRM92_01935</name>
</gene>
<evidence type="ECO:0000313" key="8">
    <source>
        <dbReference type="Proteomes" id="UP000219947"/>
    </source>
</evidence>
<reference evidence="7" key="1">
    <citation type="submission" date="2017-10" db="EMBL/GenBank/DDBJ databases">
        <title>Kefir isolates.</title>
        <authorList>
            <person name="Kim Y."/>
            <person name="Blasche S."/>
        </authorList>
    </citation>
    <scope>NUCLEOTIDE SEQUENCE [LARGE SCALE GENOMIC DNA]</scope>
    <source>
        <strain evidence="7">OG2-2</strain>
    </source>
</reference>
<dbReference type="CDD" id="cd16964">
    <property type="entry name" value="YqgF"/>
    <property type="match status" value="1"/>
</dbReference>
<dbReference type="GO" id="GO:0000967">
    <property type="term" value="P:rRNA 5'-end processing"/>
    <property type="evidence" value="ECO:0007669"/>
    <property type="project" value="UniProtKB-UniRule"/>
</dbReference>
<comment type="similarity">
    <text evidence="5">Belongs to the YqgF HJR family.</text>
</comment>
<comment type="caution">
    <text evidence="7">The sequence shown here is derived from an EMBL/GenBank/DDBJ whole genome shotgun (WGS) entry which is preliminary data.</text>
</comment>
<dbReference type="Pfam" id="PF03652">
    <property type="entry name" value="RuvX"/>
    <property type="match status" value="1"/>
</dbReference>
<dbReference type="InterPro" id="IPR006641">
    <property type="entry name" value="YqgF/RNaseH-like_dom"/>
</dbReference>
<dbReference type="RefSeq" id="WP_098042234.1">
    <property type="nucleotide sequence ID" value="NZ_JAMAWZ010000001.1"/>
</dbReference>
<dbReference type="InterPro" id="IPR037027">
    <property type="entry name" value="YqgF/RNaseH-like_dom_sf"/>
</dbReference>
<evidence type="ECO:0000256" key="5">
    <source>
        <dbReference type="HAMAP-Rule" id="MF_00651"/>
    </source>
</evidence>
<feature type="domain" description="YqgF/RNase H-like" evidence="6">
    <location>
        <begin position="7"/>
        <end position="114"/>
    </location>
</feature>
<dbReference type="PANTHER" id="PTHR33317:SF4">
    <property type="entry name" value="POLYNUCLEOTIDYL TRANSFERASE, RIBONUCLEASE H-LIKE SUPERFAMILY PROTEIN"/>
    <property type="match status" value="1"/>
</dbReference>
<sequence length="184" mass="20449">MTEFQRGVRMGIDVGNARVGTSLSDPDGILATPLKTLRRDSKKNSDRRVLRKLVEVNDVKEIFVGLPKTMRGGESDSTRMARDYAHALRSELDAEGNTHINIWLVDERLTTVSAHRSLHEAGVSSRNFKTMVDQVAAVNILQYSLDALKAGQTVAGYLVYESPREDSHLQETIDGPVNETENLQ</sequence>
<dbReference type="InterPro" id="IPR012337">
    <property type="entry name" value="RNaseH-like_sf"/>
</dbReference>
<keyword evidence="8" id="KW-1185">Reference proteome</keyword>
<evidence type="ECO:0000259" key="6">
    <source>
        <dbReference type="SMART" id="SM00732"/>
    </source>
</evidence>
<dbReference type="Gene3D" id="3.30.420.140">
    <property type="entry name" value="YqgF/RNase H-like domain"/>
    <property type="match status" value="1"/>
</dbReference>
<dbReference type="HAMAP" id="MF_00651">
    <property type="entry name" value="Nuclease_YqgF"/>
    <property type="match status" value="1"/>
</dbReference>
<dbReference type="EC" id="3.1.-.-" evidence="5"/>
<evidence type="ECO:0000256" key="2">
    <source>
        <dbReference type="ARBA" id="ARBA00022517"/>
    </source>
</evidence>
<evidence type="ECO:0000256" key="4">
    <source>
        <dbReference type="ARBA" id="ARBA00022801"/>
    </source>
</evidence>
<dbReference type="SMART" id="SM00732">
    <property type="entry name" value="YqgFc"/>
    <property type="match status" value="1"/>
</dbReference>
<dbReference type="SUPFAM" id="SSF53098">
    <property type="entry name" value="Ribonuclease H-like"/>
    <property type="match status" value="1"/>
</dbReference>
<dbReference type="GO" id="GO:0016788">
    <property type="term" value="F:hydrolase activity, acting on ester bonds"/>
    <property type="evidence" value="ECO:0007669"/>
    <property type="project" value="UniProtKB-UniRule"/>
</dbReference>
<keyword evidence="4 5" id="KW-0378">Hydrolase</keyword>
<dbReference type="InterPro" id="IPR005227">
    <property type="entry name" value="YqgF"/>
</dbReference>
<keyword evidence="3 5" id="KW-0540">Nuclease</keyword>
<organism evidence="7 8">
    <name type="scientific">Rothia dentocariosa</name>
    <dbReference type="NCBI Taxonomy" id="2047"/>
    <lineage>
        <taxon>Bacteria</taxon>
        <taxon>Bacillati</taxon>
        <taxon>Actinomycetota</taxon>
        <taxon>Actinomycetes</taxon>
        <taxon>Micrococcales</taxon>
        <taxon>Micrococcaceae</taxon>
        <taxon>Rothia</taxon>
    </lineage>
</organism>
<comment type="subcellular location">
    <subcellularLocation>
        <location evidence="5">Cytoplasm</location>
    </subcellularLocation>
</comment>
<dbReference type="Proteomes" id="UP000219947">
    <property type="component" value="Unassembled WGS sequence"/>
</dbReference>
<comment type="function">
    <text evidence="5">Could be a nuclease involved in processing of the 5'-end of pre-16S rRNA.</text>
</comment>
<dbReference type="NCBIfam" id="TIGR00250">
    <property type="entry name" value="RNAse_H_YqgF"/>
    <property type="match status" value="1"/>
</dbReference>
<keyword evidence="2 5" id="KW-0690">Ribosome biogenesis</keyword>
<dbReference type="PANTHER" id="PTHR33317">
    <property type="entry name" value="POLYNUCLEOTIDYL TRANSFERASE, RIBONUCLEASE H-LIKE SUPERFAMILY PROTEIN"/>
    <property type="match status" value="1"/>
</dbReference>
<accession>A0A2A8D7P7</accession>
<dbReference type="EMBL" id="PDEV01000001">
    <property type="protein sequence ID" value="PEN16823.1"/>
    <property type="molecule type" value="Genomic_DNA"/>
</dbReference>
<dbReference type="GO" id="GO:0004518">
    <property type="term" value="F:nuclease activity"/>
    <property type="evidence" value="ECO:0007669"/>
    <property type="project" value="UniProtKB-KW"/>
</dbReference>
<evidence type="ECO:0000256" key="3">
    <source>
        <dbReference type="ARBA" id="ARBA00022722"/>
    </source>
</evidence>